<dbReference type="Pfam" id="PF08340">
    <property type="entry name" value="YicC-like_C"/>
    <property type="match status" value="1"/>
</dbReference>
<evidence type="ECO:0000256" key="2">
    <source>
        <dbReference type="ARBA" id="ARBA00022722"/>
    </source>
</evidence>
<gene>
    <name evidence="8" type="ORF">WMO24_05945</name>
</gene>
<dbReference type="EC" id="3.1.-.-" evidence="8"/>
<name>A0ABV1GDP1_9FIRM</name>
<feature type="domain" description="Endoribonuclease YicC-like N-terminal" evidence="6">
    <location>
        <begin position="2"/>
        <end position="156"/>
    </location>
</feature>
<proteinExistence type="inferred from homology"/>
<evidence type="ECO:0000256" key="4">
    <source>
        <dbReference type="ARBA" id="ARBA00022801"/>
    </source>
</evidence>
<dbReference type="Proteomes" id="UP001477672">
    <property type="component" value="Unassembled WGS sequence"/>
</dbReference>
<dbReference type="PANTHER" id="PTHR30636">
    <property type="entry name" value="UPF0701 PROTEIN YICC"/>
    <property type="match status" value="1"/>
</dbReference>
<evidence type="ECO:0000259" key="7">
    <source>
        <dbReference type="Pfam" id="PF08340"/>
    </source>
</evidence>
<dbReference type="EMBL" id="JBBMFA010000078">
    <property type="protein sequence ID" value="MEQ2519967.1"/>
    <property type="molecule type" value="Genomic_DNA"/>
</dbReference>
<accession>A0ABV1GDP1</accession>
<keyword evidence="3" id="KW-0255">Endonuclease</keyword>
<organism evidence="8 9">
    <name type="scientific">Ruthenibacterium intestinale</name>
    <dbReference type="NCBI Taxonomy" id="3133163"/>
    <lineage>
        <taxon>Bacteria</taxon>
        <taxon>Bacillati</taxon>
        <taxon>Bacillota</taxon>
        <taxon>Clostridia</taxon>
        <taxon>Eubacteriales</taxon>
        <taxon>Oscillospiraceae</taxon>
        <taxon>Ruthenibacterium</taxon>
    </lineage>
</organism>
<reference evidence="8 9" key="1">
    <citation type="submission" date="2024-03" db="EMBL/GenBank/DDBJ databases">
        <title>Human intestinal bacterial collection.</title>
        <authorList>
            <person name="Pauvert C."/>
            <person name="Hitch T.C.A."/>
            <person name="Clavel T."/>
        </authorList>
    </citation>
    <scope>NUCLEOTIDE SEQUENCE [LARGE SCALE GENOMIC DNA]</scope>
    <source>
        <strain evidence="8 9">CLA-JM-H11</strain>
    </source>
</reference>
<dbReference type="InterPro" id="IPR013527">
    <property type="entry name" value="YicC-like_N"/>
</dbReference>
<dbReference type="NCBIfam" id="TIGR00255">
    <property type="entry name" value="YicC/YloC family endoribonuclease"/>
    <property type="match status" value="1"/>
</dbReference>
<protein>
    <submittedName>
        <fullName evidence="8">YicC/YloC family endoribonuclease</fullName>
        <ecNumber evidence="8">3.1.-.-</ecNumber>
    </submittedName>
</protein>
<dbReference type="InterPro" id="IPR013551">
    <property type="entry name" value="YicC-like_C"/>
</dbReference>
<sequence length="292" mass="33219">MILSMTGYGRAEEVLHGRDITVEIKSVNSRFFEYSSRMPRSYAFLDDRLKKLLSADISRGKVELGLTVQNLETVDTEIVPNVELARQYSNALNELCAELNIANDLKASSLIRLPDVFTAKKAPQDEEQIWQDVQTVAQKALANFVEMRGVEGAKLKEDILGRLAFLEKTVSAIEENSAGRVSRYTEKLYTKLQTILEDRNIDEARLLTEAAIFADKTAVDEETVRLHSHIAQYRDFLEMNSPIGKKLDFLTQELNRETNTIGSKCNELEITRMVVDMKGEIEKIREQIQNIE</sequence>
<evidence type="ECO:0000313" key="9">
    <source>
        <dbReference type="Proteomes" id="UP001477672"/>
    </source>
</evidence>
<dbReference type="InterPro" id="IPR005229">
    <property type="entry name" value="YicC/YloC-like"/>
</dbReference>
<evidence type="ECO:0000256" key="5">
    <source>
        <dbReference type="ARBA" id="ARBA00035648"/>
    </source>
</evidence>
<comment type="caution">
    <text evidence="8">The sequence shown here is derived from an EMBL/GenBank/DDBJ whole genome shotgun (WGS) entry which is preliminary data.</text>
</comment>
<dbReference type="GO" id="GO:0016787">
    <property type="term" value="F:hydrolase activity"/>
    <property type="evidence" value="ECO:0007669"/>
    <property type="project" value="UniProtKB-KW"/>
</dbReference>
<keyword evidence="9" id="KW-1185">Reference proteome</keyword>
<keyword evidence="2" id="KW-0540">Nuclease</keyword>
<comment type="cofactor">
    <cofactor evidence="1">
        <name>a divalent metal cation</name>
        <dbReference type="ChEBI" id="CHEBI:60240"/>
    </cofactor>
</comment>
<evidence type="ECO:0000256" key="3">
    <source>
        <dbReference type="ARBA" id="ARBA00022759"/>
    </source>
</evidence>
<dbReference type="PANTHER" id="PTHR30636:SF3">
    <property type="entry name" value="UPF0701 PROTEIN YICC"/>
    <property type="match status" value="1"/>
</dbReference>
<dbReference type="RefSeq" id="WP_349215397.1">
    <property type="nucleotide sequence ID" value="NZ_JBBMFA010000078.1"/>
</dbReference>
<evidence type="ECO:0000259" key="6">
    <source>
        <dbReference type="Pfam" id="PF03755"/>
    </source>
</evidence>
<evidence type="ECO:0000256" key="1">
    <source>
        <dbReference type="ARBA" id="ARBA00001968"/>
    </source>
</evidence>
<dbReference type="Pfam" id="PF03755">
    <property type="entry name" value="YicC-like_N"/>
    <property type="match status" value="1"/>
</dbReference>
<evidence type="ECO:0000313" key="8">
    <source>
        <dbReference type="EMBL" id="MEQ2519967.1"/>
    </source>
</evidence>
<keyword evidence="4 8" id="KW-0378">Hydrolase</keyword>
<feature type="domain" description="Endoribonuclease YicC-like C-terminal" evidence="7">
    <location>
        <begin position="173"/>
        <end position="292"/>
    </location>
</feature>
<comment type="similarity">
    <text evidence="5">Belongs to the YicC/YloC family.</text>
</comment>